<keyword evidence="1" id="KW-0732">Signal</keyword>
<dbReference type="EMBL" id="BMHI01000006">
    <property type="protein sequence ID" value="GGB43600.1"/>
    <property type="molecule type" value="Genomic_DNA"/>
</dbReference>
<reference evidence="2" key="1">
    <citation type="journal article" date="2014" name="Int. J. Syst. Evol. Microbiol.">
        <title>Complete genome sequence of Corynebacterium casei LMG S-19264T (=DSM 44701T), isolated from a smear-ripened cheese.</title>
        <authorList>
            <consortium name="US DOE Joint Genome Institute (JGI-PGF)"/>
            <person name="Walter F."/>
            <person name="Albersmeier A."/>
            <person name="Kalinowski J."/>
            <person name="Ruckert C."/>
        </authorList>
    </citation>
    <scope>NUCLEOTIDE SEQUENCE</scope>
    <source>
        <strain evidence="2">CGMCC 1.15085</strain>
    </source>
</reference>
<feature type="chain" id="PRO_5037816092" evidence="1">
    <location>
        <begin position="32"/>
        <end position="394"/>
    </location>
</feature>
<dbReference type="RefSeq" id="WP_188838662.1">
    <property type="nucleotide sequence ID" value="NZ_BMHI01000006.1"/>
</dbReference>
<name>A0A916TG52_9MICO</name>
<dbReference type="Pfam" id="PF08309">
    <property type="entry name" value="LVIVD"/>
    <property type="match status" value="1"/>
</dbReference>
<evidence type="ECO:0000256" key="1">
    <source>
        <dbReference type="SAM" id="SignalP"/>
    </source>
</evidence>
<proteinExistence type="predicted"/>
<comment type="caution">
    <text evidence="2">The sequence shown here is derived from an EMBL/GenBank/DDBJ whole genome shotgun (WGS) entry which is preliminary data.</text>
</comment>
<keyword evidence="3" id="KW-1185">Reference proteome</keyword>
<dbReference type="InterPro" id="IPR013211">
    <property type="entry name" value="LVIVD"/>
</dbReference>
<protein>
    <submittedName>
        <fullName evidence="2">Uncharacterized protein</fullName>
    </submittedName>
</protein>
<evidence type="ECO:0000313" key="2">
    <source>
        <dbReference type="EMBL" id="GGB43600.1"/>
    </source>
</evidence>
<dbReference type="SUPFAM" id="SSF63829">
    <property type="entry name" value="Calcium-dependent phosphotriesterase"/>
    <property type="match status" value="1"/>
</dbReference>
<gene>
    <name evidence="2" type="ORF">GCM10011492_38240</name>
</gene>
<accession>A0A916TG52</accession>
<reference evidence="2" key="2">
    <citation type="submission" date="2020-09" db="EMBL/GenBank/DDBJ databases">
        <authorList>
            <person name="Sun Q."/>
            <person name="Zhou Y."/>
        </authorList>
    </citation>
    <scope>NUCLEOTIDE SEQUENCE</scope>
    <source>
        <strain evidence="2">CGMCC 1.15085</strain>
    </source>
</reference>
<evidence type="ECO:0000313" key="3">
    <source>
        <dbReference type="Proteomes" id="UP000636793"/>
    </source>
</evidence>
<dbReference type="AlphaFoldDB" id="A0A916TG52"/>
<feature type="signal peptide" evidence="1">
    <location>
        <begin position="1"/>
        <end position="31"/>
    </location>
</feature>
<sequence>MRAKQKLSVTAAIAALAAGATLSAHPSPAYAASSPTPITASNFWLTADYGTTYSEPVAGLLQQAGHASVSTVMDHANHDRSPATAISTQVHGFIWDSGDNNDTNVAPQGITTSRDAIGTANNGRYDGRQLIAASFYNNDPKGSRINLTDWDSNYPDKYRYVLLVEPTGTKAAPSFKDVQIHVGGIAWYGNYLYVADTGNGMRVFDMSKIIKTYTGGDKSLIGKHDTHFYAHNYAYALPQVGKITSNVATGTTKLTWSTISLDRPKKSIVMTEYKCPTTVTCNYPKGTTRAIRFPFASGGAKFAAKTYANQALNTPFHYLNGVASHNGRWWFNDSHDKKLFYWGGSGAVSTYDWVSSGESISYWEDATGPDELWSLREGLGHRNVFAVNQGSYDG</sequence>
<organism evidence="2 3">
    <name type="scientific">Flexivirga endophytica</name>
    <dbReference type="NCBI Taxonomy" id="1849103"/>
    <lineage>
        <taxon>Bacteria</taxon>
        <taxon>Bacillati</taxon>
        <taxon>Actinomycetota</taxon>
        <taxon>Actinomycetes</taxon>
        <taxon>Micrococcales</taxon>
        <taxon>Dermacoccaceae</taxon>
        <taxon>Flexivirga</taxon>
    </lineage>
</organism>
<dbReference type="Proteomes" id="UP000636793">
    <property type="component" value="Unassembled WGS sequence"/>
</dbReference>